<proteinExistence type="predicted"/>
<sequence>MNVSTNKEHDSELLREVQVLHRAFLNSEAPKYISEKYVDAHNYYLKDIAEKDELWMKKVLQLGLDIEALEIALELMNKKHILVRKIKILIYLCESFHPYYDIFINERVQRRNAFILLTFHVFRSVYKLIKGLALLLWYRTLGENNV</sequence>
<name>A0A383DT17_9ZZZZ</name>
<dbReference type="EMBL" id="UINC01219799">
    <property type="protein sequence ID" value="SVE47439.1"/>
    <property type="molecule type" value="Genomic_DNA"/>
</dbReference>
<gene>
    <name evidence="1" type="ORF">METZ01_LOCUS500293</name>
</gene>
<evidence type="ECO:0000313" key="1">
    <source>
        <dbReference type="EMBL" id="SVE47439.1"/>
    </source>
</evidence>
<protein>
    <submittedName>
        <fullName evidence="1">Uncharacterized protein</fullName>
    </submittedName>
</protein>
<accession>A0A383DT17</accession>
<reference evidence="1" key="1">
    <citation type="submission" date="2018-05" db="EMBL/GenBank/DDBJ databases">
        <authorList>
            <person name="Lanie J.A."/>
            <person name="Ng W.-L."/>
            <person name="Kazmierczak K.M."/>
            <person name="Andrzejewski T.M."/>
            <person name="Davidsen T.M."/>
            <person name="Wayne K.J."/>
            <person name="Tettelin H."/>
            <person name="Glass J.I."/>
            <person name="Rusch D."/>
            <person name="Podicherti R."/>
            <person name="Tsui H.-C.T."/>
            <person name="Winkler M.E."/>
        </authorList>
    </citation>
    <scope>NUCLEOTIDE SEQUENCE</scope>
</reference>
<organism evidence="1">
    <name type="scientific">marine metagenome</name>
    <dbReference type="NCBI Taxonomy" id="408172"/>
    <lineage>
        <taxon>unclassified sequences</taxon>
        <taxon>metagenomes</taxon>
        <taxon>ecological metagenomes</taxon>
    </lineage>
</organism>
<dbReference type="AlphaFoldDB" id="A0A383DT17"/>